<dbReference type="GO" id="GO:0016020">
    <property type="term" value="C:membrane"/>
    <property type="evidence" value="ECO:0007669"/>
    <property type="project" value="UniProtKB-SubCell"/>
</dbReference>
<name>A0A8S2B2H9_ARAAE</name>
<reference evidence="8" key="1">
    <citation type="submission" date="2021-01" db="EMBL/GenBank/DDBJ databases">
        <authorList>
            <person name="Bezrukov I."/>
        </authorList>
    </citation>
    <scope>NUCLEOTIDE SEQUENCE</scope>
</reference>
<dbReference type="InterPro" id="IPR004864">
    <property type="entry name" value="LEA_2"/>
</dbReference>
<evidence type="ECO:0000256" key="5">
    <source>
        <dbReference type="SAM" id="MobiDB-lite"/>
    </source>
</evidence>
<gene>
    <name evidence="8" type="ORF">AARE701A_LOCUS18650</name>
</gene>
<dbReference type="Proteomes" id="UP000682877">
    <property type="component" value="Chromosome 7"/>
</dbReference>
<feature type="region of interest" description="Disordered" evidence="5">
    <location>
        <begin position="14"/>
        <end position="33"/>
    </location>
</feature>
<evidence type="ECO:0000256" key="4">
    <source>
        <dbReference type="ARBA" id="ARBA00023136"/>
    </source>
</evidence>
<keyword evidence="9" id="KW-1185">Reference proteome</keyword>
<keyword evidence="3 6" id="KW-1133">Transmembrane helix</keyword>
<dbReference type="PANTHER" id="PTHR31234:SF65">
    <property type="entry name" value="LATE EMBRYOGENESIS ABUNDANT PROTEIN, LEA_2 SUBGROUP"/>
    <property type="match status" value="1"/>
</dbReference>
<organism evidence="8 9">
    <name type="scientific">Arabidopsis arenosa</name>
    <name type="common">Sand rock-cress</name>
    <name type="synonym">Cardaminopsis arenosa</name>
    <dbReference type="NCBI Taxonomy" id="38785"/>
    <lineage>
        <taxon>Eukaryota</taxon>
        <taxon>Viridiplantae</taxon>
        <taxon>Streptophyta</taxon>
        <taxon>Embryophyta</taxon>
        <taxon>Tracheophyta</taxon>
        <taxon>Spermatophyta</taxon>
        <taxon>Magnoliopsida</taxon>
        <taxon>eudicotyledons</taxon>
        <taxon>Gunneridae</taxon>
        <taxon>Pentapetalae</taxon>
        <taxon>rosids</taxon>
        <taxon>malvids</taxon>
        <taxon>Brassicales</taxon>
        <taxon>Brassicaceae</taxon>
        <taxon>Camelineae</taxon>
        <taxon>Arabidopsis</taxon>
    </lineage>
</organism>
<dbReference type="Gene3D" id="2.60.40.1820">
    <property type="match status" value="1"/>
</dbReference>
<dbReference type="SUPFAM" id="SSF117070">
    <property type="entry name" value="LEA14-like"/>
    <property type="match status" value="1"/>
</dbReference>
<evidence type="ECO:0000313" key="8">
    <source>
        <dbReference type="EMBL" id="CAE6180575.1"/>
    </source>
</evidence>
<feature type="transmembrane region" description="Helical" evidence="6">
    <location>
        <begin position="45"/>
        <end position="73"/>
    </location>
</feature>
<keyword evidence="4 6" id="KW-0472">Membrane</keyword>
<dbReference type="AlphaFoldDB" id="A0A8S2B2H9"/>
<dbReference type="InterPro" id="IPR044839">
    <property type="entry name" value="NDR1-like"/>
</dbReference>
<evidence type="ECO:0000256" key="6">
    <source>
        <dbReference type="SAM" id="Phobius"/>
    </source>
</evidence>
<evidence type="ECO:0000256" key="3">
    <source>
        <dbReference type="ARBA" id="ARBA00022989"/>
    </source>
</evidence>
<dbReference type="Pfam" id="PF03168">
    <property type="entry name" value="LEA_2"/>
    <property type="match status" value="1"/>
</dbReference>
<evidence type="ECO:0000256" key="1">
    <source>
        <dbReference type="ARBA" id="ARBA00004167"/>
    </source>
</evidence>
<dbReference type="GO" id="GO:0098542">
    <property type="term" value="P:defense response to other organism"/>
    <property type="evidence" value="ECO:0007669"/>
    <property type="project" value="InterPro"/>
</dbReference>
<feature type="domain" description="Late embryogenesis abundant protein LEA-2 subgroup" evidence="7">
    <location>
        <begin position="108"/>
        <end position="207"/>
    </location>
</feature>
<evidence type="ECO:0000259" key="7">
    <source>
        <dbReference type="Pfam" id="PF03168"/>
    </source>
</evidence>
<comment type="subcellular location">
    <subcellularLocation>
        <location evidence="1">Membrane</location>
        <topology evidence="1">Single-pass membrane protein</topology>
    </subcellularLocation>
</comment>
<sequence length="240" mass="26908">MELAMAKINEDQTKPLAPLTPRSDQPDEDQYHGDRTKYVHSQTKLILCCGFIASLTMLIAVTFIVLSLTVFHLHNPNLTIHSISFIQPLDFVNGKVNTNRNATVSVEISLHNPNPALFNVKNVNVSFYHGELVVVGESIRRSETIPAKRTVKMNLAAEIDTTKLLASLPGLMEDINGRGVDLKSSVEVKGRVKLMKIFKRSVHLQTDCFMKMTTNNFLTPTFQCFKTHEMPKNRAKSKGD</sequence>
<evidence type="ECO:0000256" key="2">
    <source>
        <dbReference type="ARBA" id="ARBA00022692"/>
    </source>
</evidence>
<evidence type="ECO:0000313" key="9">
    <source>
        <dbReference type="Proteomes" id="UP000682877"/>
    </source>
</evidence>
<keyword evidence="2 6" id="KW-0812">Transmembrane</keyword>
<accession>A0A8S2B2H9</accession>
<proteinExistence type="predicted"/>
<dbReference type="PANTHER" id="PTHR31234">
    <property type="entry name" value="LATE EMBRYOGENESIS ABUNDANT (LEA) HYDROXYPROLINE-RICH GLYCOPROTEIN FAMILY"/>
    <property type="match status" value="1"/>
</dbReference>
<dbReference type="EMBL" id="LR999457">
    <property type="protein sequence ID" value="CAE6180575.1"/>
    <property type="molecule type" value="Genomic_DNA"/>
</dbReference>
<protein>
    <recommendedName>
        <fullName evidence="7">Late embryogenesis abundant protein LEA-2 subgroup domain-containing protein</fullName>
    </recommendedName>
</protein>